<dbReference type="SMART" id="SM00913">
    <property type="entry name" value="IBN_N"/>
    <property type="match status" value="1"/>
</dbReference>
<evidence type="ECO:0000259" key="4">
    <source>
        <dbReference type="PROSITE" id="PS50166"/>
    </source>
</evidence>
<dbReference type="GO" id="GO:0031267">
    <property type="term" value="F:small GTPase binding"/>
    <property type="evidence" value="ECO:0007669"/>
    <property type="project" value="InterPro"/>
</dbReference>
<dbReference type="InterPro" id="IPR016024">
    <property type="entry name" value="ARM-type_fold"/>
</dbReference>
<dbReference type="RefSeq" id="XP_003957642.1">
    <property type="nucleotide sequence ID" value="XM_003957593.1"/>
</dbReference>
<dbReference type="SUPFAM" id="SSF48371">
    <property type="entry name" value="ARM repeat"/>
    <property type="match status" value="1"/>
</dbReference>
<sequence>MLNEQAILACIEQTMVADAKVIKQAEAQLFEFQKESGFTFFLLKVLSNAEIPLNIRMSSAIYFKNKVHRSWYALDNDRKMNPDDIGMDEQKMIKDNLVEILVTNVESNHIRPHLTEAIHYIFYTSKDWDLTQPVQELLDSGKQEYIYAGLLLTFEFCKVHRYDMVDSRGPIDAFISVVFPIIENMLSGLVNASDYKSSELLYLILKSFKYACLNNFPAYFNQVEKLNSWIQLHLFVCFKPQPKEVLELDPSDRSLDKRVKVSKWGFGNLNRFIHKYSRTTKSISEEFVNYVLQNITPTIVQKYFEIIQSWGTGQFWLSDSSLYYLIQFLEKCMITDQLYPLIEPHLATIVENVIFTCLCANEQSVELLEDDPEDYTRRYYDFNKEGSTADVAAGDFIFVIGHRRPEQLSTILPFVNNIFTSFKDNANDLAVAYKQEGAMRIIASLFTFFENSGNELEGIFTHYIADLLAQEKYPFLVARALETVANYQNPINDVDTLSKVYDLSYRHLINESNLLPVRIEAADSLKSLIILNTGIHSHIAGQVPGIMENLLKLSKIFEIDILSEVMESFVERFADELTPFAKDLAHNLMEQYFNLSRVMIENNSNSKDMYSTGDQDQEIQASSILQTMTTMVMSMTKVSLIDEFSQVCKYGIMNAQISLMTELVDLMDSLALSSRMLHNGKIQPQIWELFHDVIDSFQTYAMDYFDNYTVFFETMITFGFPQDQTYIESFLTVLSVKLESDIDYDIDNVLTLLTMFSLSMKDIPLFDKAIQLIKNKDEIEFDEKTMIKLLVSNLIIKPVETLTLCENAGVTLEVLTMWFELKMTSVFAIKLQILAITSMMKLETLPSCINGFIGQFSNKLVDLLMELPNAIRKRDIMNKGEEGLEDGSTINEFNDPEEEEEYFEDFEDDFKETPLDSVNVFESITVFFHELGNTNATRYEEIIKSLNDEKKESLHTILQFVSQQSN</sequence>
<dbReference type="eggNOG" id="KOG1991">
    <property type="taxonomic scope" value="Eukaryota"/>
</dbReference>
<accession>H2AVV7</accession>
<dbReference type="Pfam" id="PF03810">
    <property type="entry name" value="IBN_N"/>
    <property type="match status" value="1"/>
</dbReference>
<dbReference type="GO" id="GO:0061608">
    <property type="term" value="F:nuclear import signal receptor activity"/>
    <property type="evidence" value="ECO:0007669"/>
    <property type="project" value="EnsemblFungi"/>
</dbReference>
<feature type="domain" description="Importin N-terminal" evidence="4">
    <location>
        <begin position="25"/>
        <end position="103"/>
    </location>
</feature>
<keyword evidence="6" id="KW-1185">Reference proteome</keyword>
<comment type="subcellular location">
    <subcellularLocation>
        <location evidence="1">Nucleus</location>
    </subcellularLocation>
</comment>
<dbReference type="GO" id="GO:0005829">
    <property type="term" value="C:cytosol"/>
    <property type="evidence" value="ECO:0007669"/>
    <property type="project" value="TreeGrafter"/>
</dbReference>
<dbReference type="EMBL" id="HE650825">
    <property type="protein sequence ID" value="CCF58507.1"/>
    <property type="molecule type" value="Genomic_DNA"/>
</dbReference>
<dbReference type="GO" id="GO:0006606">
    <property type="term" value="P:protein import into nucleus"/>
    <property type="evidence" value="ECO:0007669"/>
    <property type="project" value="EnsemblFungi"/>
</dbReference>
<name>H2AVV7_KAZAF</name>
<evidence type="ECO:0000256" key="1">
    <source>
        <dbReference type="ARBA" id="ARBA00004123"/>
    </source>
</evidence>
<gene>
    <name evidence="5" type="primary">KAFR0E03560</name>
    <name evidence="5" type="ORF">KAFR_0E03560</name>
</gene>
<dbReference type="GeneID" id="13883323"/>
<dbReference type="GO" id="GO:0005635">
    <property type="term" value="C:nuclear envelope"/>
    <property type="evidence" value="ECO:0007669"/>
    <property type="project" value="TreeGrafter"/>
</dbReference>
<evidence type="ECO:0000313" key="6">
    <source>
        <dbReference type="Proteomes" id="UP000005220"/>
    </source>
</evidence>
<dbReference type="Proteomes" id="UP000005220">
    <property type="component" value="Chromosome 5"/>
</dbReference>
<dbReference type="OrthoDB" id="760868at2759"/>
<dbReference type="InParanoid" id="H2AVV7"/>
<dbReference type="AlphaFoldDB" id="H2AVV7"/>
<dbReference type="PANTHER" id="PTHR10997:SF28">
    <property type="entry name" value="IMPORTIN BETA SMX1"/>
    <property type="match status" value="1"/>
</dbReference>
<keyword evidence="3" id="KW-0539">Nucleus</keyword>
<dbReference type="HOGENOM" id="CLU_004196_0_0_1"/>
<evidence type="ECO:0000256" key="3">
    <source>
        <dbReference type="ARBA" id="ARBA00023242"/>
    </source>
</evidence>
<dbReference type="FunCoup" id="H2AVV7">
    <property type="interactions" value="326"/>
</dbReference>
<dbReference type="InterPro" id="IPR011989">
    <property type="entry name" value="ARM-like"/>
</dbReference>
<reference evidence="5 6" key="1">
    <citation type="journal article" date="2011" name="Proc. Natl. Acad. Sci. U.S.A.">
        <title>Evolutionary erosion of yeast sex chromosomes by mating-type switching accidents.</title>
        <authorList>
            <person name="Gordon J.L."/>
            <person name="Armisen D."/>
            <person name="Proux-Wera E."/>
            <person name="Oheigeartaigh S.S."/>
            <person name="Byrne K.P."/>
            <person name="Wolfe K.H."/>
        </authorList>
    </citation>
    <scope>NUCLEOTIDE SEQUENCE [LARGE SCALE GENOMIC DNA]</scope>
    <source>
        <strain evidence="6">ATCC 22294 / BCRC 22015 / CBS 2517 / CECT 1963 / NBRC 1671 / NRRL Y-8276</strain>
    </source>
</reference>
<evidence type="ECO:0000256" key="2">
    <source>
        <dbReference type="ARBA" id="ARBA00022448"/>
    </source>
</evidence>
<dbReference type="InterPro" id="IPR001494">
    <property type="entry name" value="Importin-beta_N"/>
</dbReference>
<dbReference type="GO" id="GO:0006406">
    <property type="term" value="P:mRNA export from nucleus"/>
    <property type="evidence" value="ECO:0007669"/>
    <property type="project" value="EnsemblFungi"/>
</dbReference>
<dbReference type="Gene3D" id="1.25.10.10">
    <property type="entry name" value="Leucine-rich Repeat Variant"/>
    <property type="match status" value="1"/>
</dbReference>
<evidence type="ECO:0000313" key="5">
    <source>
        <dbReference type="EMBL" id="CCF58507.1"/>
    </source>
</evidence>
<proteinExistence type="predicted"/>
<protein>
    <recommendedName>
        <fullName evidence="4">Importin N-terminal domain-containing protein</fullName>
    </recommendedName>
</protein>
<keyword evidence="2" id="KW-0813">Transport</keyword>
<dbReference type="KEGG" id="kaf:KAFR_0E03560"/>
<dbReference type="PROSITE" id="PS50166">
    <property type="entry name" value="IMPORTIN_B_NT"/>
    <property type="match status" value="1"/>
</dbReference>
<dbReference type="PANTHER" id="PTHR10997">
    <property type="entry name" value="IMPORTIN-7, 8, 11"/>
    <property type="match status" value="1"/>
</dbReference>
<dbReference type="STRING" id="1071382.H2AVV7"/>
<organism evidence="5 6">
    <name type="scientific">Kazachstania africana (strain ATCC 22294 / BCRC 22015 / CBS 2517 / CECT 1963 / NBRC 1671 / NRRL Y-8276)</name>
    <name type="common">Yeast</name>
    <name type="synonym">Kluyveromyces africanus</name>
    <dbReference type="NCBI Taxonomy" id="1071382"/>
    <lineage>
        <taxon>Eukaryota</taxon>
        <taxon>Fungi</taxon>
        <taxon>Dikarya</taxon>
        <taxon>Ascomycota</taxon>
        <taxon>Saccharomycotina</taxon>
        <taxon>Saccharomycetes</taxon>
        <taxon>Saccharomycetales</taxon>
        <taxon>Saccharomycetaceae</taxon>
        <taxon>Kazachstania</taxon>
    </lineage>
</organism>